<name>A0ABV9Y459_9PSEU</name>
<sequence>MAVIWARAAVSPPVRASRRSWRAASVHRAVARARAASDGVPSNLPLGEVGRFDQRSQVGGGEAIARGGEQAQQVPLDGCALHQPLELVLHLLAHEVRVGEHLQHPDRGRVAPTASRRHRRT</sequence>
<keyword evidence="3" id="KW-1185">Reference proteome</keyword>
<gene>
    <name evidence="2" type="ORF">ACFPFM_27285</name>
</gene>
<evidence type="ECO:0000313" key="3">
    <source>
        <dbReference type="Proteomes" id="UP001595833"/>
    </source>
</evidence>
<reference evidence="3" key="1">
    <citation type="journal article" date="2019" name="Int. J. Syst. Evol. Microbiol.">
        <title>The Global Catalogue of Microorganisms (GCM) 10K type strain sequencing project: providing services to taxonomists for standard genome sequencing and annotation.</title>
        <authorList>
            <consortium name="The Broad Institute Genomics Platform"/>
            <consortium name="The Broad Institute Genome Sequencing Center for Infectious Disease"/>
            <person name="Wu L."/>
            <person name="Ma J."/>
        </authorList>
    </citation>
    <scope>NUCLEOTIDE SEQUENCE [LARGE SCALE GENOMIC DNA]</scope>
    <source>
        <strain evidence="3">KCTC 12848</strain>
    </source>
</reference>
<protein>
    <submittedName>
        <fullName evidence="2">Uncharacterized protein</fullName>
    </submittedName>
</protein>
<organism evidence="2 3">
    <name type="scientific">Saccharothrix xinjiangensis</name>
    <dbReference type="NCBI Taxonomy" id="204798"/>
    <lineage>
        <taxon>Bacteria</taxon>
        <taxon>Bacillati</taxon>
        <taxon>Actinomycetota</taxon>
        <taxon>Actinomycetes</taxon>
        <taxon>Pseudonocardiales</taxon>
        <taxon>Pseudonocardiaceae</taxon>
        <taxon>Saccharothrix</taxon>
    </lineage>
</organism>
<feature type="compositionally biased region" description="Basic and acidic residues" evidence="1">
    <location>
        <begin position="100"/>
        <end position="109"/>
    </location>
</feature>
<dbReference type="RefSeq" id="WP_344037033.1">
    <property type="nucleotide sequence ID" value="NZ_BAAAKE010000006.1"/>
</dbReference>
<dbReference type="Proteomes" id="UP001595833">
    <property type="component" value="Unassembled WGS sequence"/>
</dbReference>
<dbReference type="EMBL" id="JBHSJB010000027">
    <property type="protein sequence ID" value="MFC5057435.1"/>
    <property type="molecule type" value="Genomic_DNA"/>
</dbReference>
<feature type="region of interest" description="Disordered" evidence="1">
    <location>
        <begin position="100"/>
        <end position="121"/>
    </location>
</feature>
<evidence type="ECO:0000313" key="2">
    <source>
        <dbReference type="EMBL" id="MFC5057435.1"/>
    </source>
</evidence>
<evidence type="ECO:0000256" key="1">
    <source>
        <dbReference type="SAM" id="MobiDB-lite"/>
    </source>
</evidence>
<comment type="caution">
    <text evidence="2">The sequence shown here is derived from an EMBL/GenBank/DDBJ whole genome shotgun (WGS) entry which is preliminary data.</text>
</comment>
<proteinExistence type="predicted"/>
<accession>A0ABV9Y459</accession>